<keyword evidence="3" id="KW-1185">Reference proteome</keyword>
<name>A0ABR4CH97_9HELO</name>
<gene>
    <name evidence="2" type="ORF">VTL71DRAFT_14876</name>
</gene>
<proteinExistence type="predicted"/>
<feature type="region of interest" description="Disordered" evidence="1">
    <location>
        <begin position="136"/>
        <end position="155"/>
    </location>
</feature>
<accession>A0ABR4CH97</accession>
<dbReference type="Proteomes" id="UP001595075">
    <property type="component" value="Unassembled WGS sequence"/>
</dbReference>
<comment type="caution">
    <text evidence="2">The sequence shown here is derived from an EMBL/GenBank/DDBJ whole genome shotgun (WGS) entry which is preliminary data.</text>
</comment>
<evidence type="ECO:0000256" key="1">
    <source>
        <dbReference type="SAM" id="MobiDB-lite"/>
    </source>
</evidence>
<protein>
    <submittedName>
        <fullName evidence="2">Uncharacterized protein</fullName>
    </submittedName>
</protein>
<sequence length="245" mass="27580">MLMDDFQDHQYDFGRAEHMALHAVAGETLEALENYEIISDRSPSNVEKRKDQWMEIQRSEGPRCRKEQRPVDGVAENWGPGVSEIPELWDESPEEIVYAYLHPEDTAVVHRSSVTFFVAQCLQPLLDIIYDNAKPGAPGGGRPSGRPRRHPKGCLNSSGSILSRNWTNSLLSWVPLMTRTSFLLRMTPLSGTGTALEKVMNRQDALYNDISGPHPDRCSPSPQFFAIILQEFQLSATSHTNVVFK</sequence>
<organism evidence="2 3">
    <name type="scientific">Oculimacula yallundae</name>
    <dbReference type="NCBI Taxonomy" id="86028"/>
    <lineage>
        <taxon>Eukaryota</taxon>
        <taxon>Fungi</taxon>
        <taxon>Dikarya</taxon>
        <taxon>Ascomycota</taxon>
        <taxon>Pezizomycotina</taxon>
        <taxon>Leotiomycetes</taxon>
        <taxon>Helotiales</taxon>
        <taxon>Ploettnerulaceae</taxon>
        <taxon>Oculimacula</taxon>
    </lineage>
</organism>
<reference evidence="2 3" key="1">
    <citation type="journal article" date="2024" name="Commun. Biol.">
        <title>Comparative genomic analysis of thermophilic fungi reveals convergent evolutionary adaptations and gene losses.</title>
        <authorList>
            <person name="Steindorff A.S."/>
            <person name="Aguilar-Pontes M.V."/>
            <person name="Robinson A.J."/>
            <person name="Andreopoulos B."/>
            <person name="LaButti K."/>
            <person name="Kuo A."/>
            <person name="Mondo S."/>
            <person name="Riley R."/>
            <person name="Otillar R."/>
            <person name="Haridas S."/>
            <person name="Lipzen A."/>
            <person name="Grimwood J."/>
            <person name="Schmutz J."/>
            <person name="Clum A."/>
            <person name="Reid I.D."/>
            <person name="Moisan M.C."/>
            <person name="Butler G."/>
            <person name="Nguyen T.T.M."/>
            <person name="Dewar K."/>
            <person name="Conant G."/>
            <person name="Drula E."/>
            <person name="Henrissat B."/>
            <person name="Hansel C."/>
            <person name="Singer S."/>
            <person name="Hutchinson M.I."/>
            <person name="de Vries R.P."/>
            <person name="Natvig D.O."/>
            <person name="Powell A.J."/>
            <person name="Tsang A."/>
            <person name="Grigoriev I.V."/>
        </authorList>
    </citation>
    <scope>NUCLEOTIDE SEQUENCE [LARGE SCALE GENOMIC DNA]</scope>
    <source>
        <strain evidence="2 3">CBS 494.80</strain>
    </source>
</reference>
<evidence type="ECO:0000313" key="3">
    <source>
        <dbReference type="Proteomes" id="UP001595075"/>
    </source>
</evidence>
<dbReference type="EMBL" id="JAZHXI010000008">
    <property type="protein sequence ID" value="KAL2068539.1"/>
    <property type="molecule type" value="Genomic_DNA"/>
</dbReference>
<evidence type="ECO:0000313" key="2">
    <source>
        <dbReference type="EMBL" id="KAL2068539.1"/>
    </source>
</evidence>